<evidence type="ECO:0000313" key="1">
    <source>
        <dbReference type="EMBL" id="EIP89607.1"/>
    </source>
</evidence>
<accession>A0ABN0GBR3</accession>
<protein>
    <submittedName>
        <fullName evidence="1">Uncharacterized protein</fullName>
    </submittedName>
</protein>
<dbReference type="Proteomes" id="UP000004682">
    <property type="component" value="Unassembled WGS sequence"/>
</dbReference>
<dbReference type="EMBL" id="JH692061">
    <property type="protein sequence ID" value="EIP89607.1"/>
    <property type="molecule type" value="Genomic_DNA"/>
</dbReference>
<reference evidence="2" key="1">
    <citation type="journal article" date="2012" name="J. Bacteriol.">
        <title>Revised Genome Sequence of Burkholderia thailandensis MSMB43 with Improved Annotation.</title>
        <authorList>
            <person name="Zhuo Y."/>
            <person name="Liu L."/>
            <person name="Wang Q."/>
            <person name="Liu X."/>
            <person name="Ren B."/>
            <person name="Liu M."/>
            <person name="Ni P."/>
            <person name="Cheng Y.Q."/>
            <person name="Zhang L."/>
        </authorList>
    </citation>
    <scope>NUCLEOTIDE SEQUENCE [LARGE SCALE GENOMIC DNA]</scope>
    <source>
        <strain evidence="2">MSMB43</strain>
    </source>
</reference>
<gene>
    <name evidence="1" type="ORF">A33K_13188</name>
</gene>
<organism evidence="1 2">
    <name type="scientific">Burkholderia humptydooensis MSMB43</name>
    <dbReference type="NCBI Taxonomy" id="441157"/>
    <lineage>
        <taxon>Bacteria</taxon>
        <taxon>Pseudomonadati</taxon>
        <taxon>Pseudomonadota</taxon>
        <taxon>Betaproteobacteria</taxon>
        <taxon>Burkholderiales</taxon>
        <taxon>Burkholderiaceae</taxon>
        <taxon>Burkholderia</taxon>
        <taxon>pseudomallei group</taxon>
    </lineage>
</organism>
<keyword evidence="2" id="KW-1185">Reference proteome</keyword>
<evidence type="ECO:0000313" key="2">
    <source>
        <dbReference type="Proteomes" id="UP000004682"/>
    </source>
</evidence>
<name>A0ABN0GBR3_9BURK</name>
<proteinExistence type="predicted"/>
<sequence length="37" mass="4242">MSTVVHTEARHRVTTGPRRRTIARRRHGFEHSIACSA</sequence>